<evidence type="ECO:0000259" key="19">
    <source>
        <dbReference type="PROSITE" id="PS50885"/>
    </source>
</evidence>
<dbReference type="InterPro" id="IPR003661">
    <property type="entry name" value="HisK_dim/P_dom"/>
</dbReference>
<dbReference type="Pfam" id="PF00672">
    <property type="entry name" value="HAMP"/>
    <property type="match status" value="1"/>
</dbReference>
<comment type="catalytic activity">
    <reaction evidence="1">
        <text>ATP + protein L-histidine = ADP + protein N-phospho-L-histidine.</text>
        <dbReference type="EC" id="2.7.13.3"/>
    </reaction>
</comment>
<keyword evidence="5" id="KW-0597">Phosphoprotein</keyword>
<evidence type="ECO:0000256" key="1">
    <source>
        <dbReference type="ARBA" id="ARBA00000085"/>
    </source>
</evidence>
<evidence type="ECO:0000313" key="21">
    <source>
        <dbReference type="Proteomes" id="UP000243591"/>
    </source>
</evidence>
<dbReference type="PROSITE" id="PS50885">
    <property type="entry name" value="HAMP"/>
    <property type="match status" value="1"/>
</dbReference>
<dbReference type="Gene3D" id="6.10.340.10">
    <property type="match status" value="1"/>
</dbReference>
<dbReference type="PROSITE" id="PS50109">
    <property type="entry name" value="HIS_KIN"/>
    <property type="match status" value="1"/>
</dbReference>
<dbReference type="KEGG" id="bths:CNY62_08890"/>
<dbReference type="InterPro" id="IPR003594">
    <property type="entry name" value="HATPase_dom"/>
</dbReference>
<sequence>MKTLYLRIVYITLIVMVLSSLLGFLGANLYYQVKLKPVNDEKIMKVAKEIKQYYLTNDEVKIENYLEHIGELGYEVLKVNQAGDKKYFGEAFRKTAIDQKVIDDVLAGEPYHGILNFNTGWFITGFFDNDVRNTVGVEVEGYALFIRPSQEDQFGELRIFIAMIAVFTGIISVVAVFIMTRFIVKPVRMLTKATKAFSKGETTITLPTKRQDEIGQLARSFEEMTTELSLAEQKRQEFVANVSHELQTPLTAIQGFARILQNQELSKAEREKYLRIITNETNRLSGLTNQLLLLSYLDQTDELLTPEEVRVSEQIQQFTASTEWRWRAKNIFIQMETVPALVLANGPLLYQVWQNIIGNAINYTPIDGEINIKMSHDNDFLFVSISNTGDKIPADDLAHIFERFYQADKMRERTEESSGLGLAISAEIVKRHRGTIQVESNDEETIFTVMLPKHK</sequence>
<name>A0A1D2LEY7_BROTH</name>
<evidence type="ECO:0000256" key="8">
    <source>
        <dbReference type="ARBA" id="ARBA00022741"/>
    </source>
</evidence>
<evidence type="ECO:0000256" key="14">
    <source>
        <dbReference type="ARBA" id="ARBA00023136"/>
    </source>
</evidence>
<dbReference type="InterPro" id="IPR036097">
    <property type="entry name" value="HisK_dim/P_sf"/>
</dbReference>
<evidence type="ECO:0000256" key="10">
    <source>
        <dbReference type="ARBA" id="ARBA00022840"/>
    </source>
</evidence>
<dbReference type="SMART" id="SM00304">
    <property type="entry name" value="HAMP"/>
    <property type="match status" value="1"/>
</dbReference>
<dbReference type="FunFam" id="1.10.287.130:FF:000001">
    <property type="entry name" value="Two-component sensor histidine kinase"/>
    <property type="match status" value="1"/>
</dbReference>
<evidence type="ECO:0000256" key="13">
    <source>
        <dbReference type="ARBA" id="ARBA00023026"/>
    </source>
</evidence>
<dbReference type="GO" id="GO:0005886">
    <property type="term" value="C:plasma membrane"/>
    <property type="evidence" value="ECO:0007669"/>
    <property type="project" value="UniProtKB-SubCell"/>
</dbReference>
<keyword evidence="13" id="KW-0843">Virulence</keyword>
<dbReference type="FunFam" id="3.30.565.10:FF:000006">
    <property type="entry name" value="Sensor histidine kinase WalK"/>
    <property type="match status" value="1"/>
</dbReference>
<evidence type="ECO:0000256" key="6">
    <source>
        <dbReference type="ARBA" id="ARBA00022679"/>
    </source>
</evidence>
<dbReference type="SMART" id="SM00388">
    <property type="entry name" value="HisKA"/>
    <property type="match status" value="1"/>
</dbReference>
<dbReference type="CDD" id="cd00082">
    <property type="entry name" value="HisKA"/>
    <property type="match status" value="1"/>
</dbReference>
<dbReference type="CDD" id="cd00075">
    <property type="entry name" value="HATPase"/>
    <property type="match status" value="1"/>
</dbReference>
<dbReference type="PRINTS" id="PR00344">
    <property type="entry name" value="BCTRLSENSOR"/>
</dbReference>
<evidence type="ECO:0000256" key="11">
    <source>
        <dbReference type="ARBA" id="ARBA00022989"/>
    </source>
</evidence>
<keyword evidence="9 20" id="KW-0418">Kinase</keyword>
<dbReference type="SUPFAM" id="SSF55874">
    <property type="entry name" value="ATPase domain of HSP90 chaperone/DNA topoisomerase II/histidine kinase"/>
    <property type="match status" value="1"/>
</dbReference>
<keyword evidence="8" id="KW-0547">Nucleotide-binding</keyword>
<dbReference type="AlphaFoldDB" id="A0A1D2LEY7"/>
<dbReference type="GO" id="GO:0000155">
    <property type="term" value="F:phosphorelay sensor kinase activity"/>
    <property type="evidence" value="ECO:0007669"/>
    <property type="project" value="InterPro"/>
</dbReference>
<dbReference type="SUPFAM" id="SSF158472">
    <property type="entry name" value="HAMP domain-like"/>
    <property type="match status" value="1"/>
</dbReference>
<evidence type="ECO:0000256" key="17">
    <source>
        <dbReference type="SAM" id="Phobius"/>
    </source>
</evidence>
<feature type="domain" description="HAMP" evidence="19">
    <location>
        <begin position="181"/>
        <end position="233"/>
    </location>
</feature>
<dbReference type="RefSeq" id="WP_069126408.1">
    <property type="nucleotide sequence ID" value="NZ_CP023483.1"/>
</dbReference>
<protein>
    <recommendedName>
        <fullName evidence="16">Heme sensor protein HssS</fullName>
        <ecNumber evidence="3">2.7.13.3</ecNumber>
    </recommendedName>
</protein>
<dbReference type="InterPro" id="IPR004358">
    <property type="entry name" value="Sig_transdc_His_kin-like_C"/>
</dbReference>
<evidence type="ECO:0000256" key="9">
    <source>
        <dbReference type="ARBA" id="ARBA00022777"/>
    </source>
</evidence>
<dbReference type="CDD" id="cd06225">
    <property type="entry name" value="HAMP"/>
    <property type="match status" value="1"/>
</dbReference>
<dbReference type="GO" id="GO:0005524">
    <property type="term" value="F:ATP binding"/>
    <property type="evidence" value="ECO:0007669"/>
    <property type="project" value="UniProtKB-KW"/>
</dbReference>
<dbReference type="PANTHER" id="PTHR45528:SF11">
    <property type="entry name" value="HISTIDINE KINASE"/>
    <property type="match status" value="1"/>
</dbReference>
<dbReference type="OrthoDB" id="9813151at2"/>
<dbReference type="SUPFAM" id="SSF47384">
    <property type="entry name" value="Homodimeric domain of signal transducing histidine kinase"/>
    <property type="match status" value="1"/>
</dbReference>
<keyword evidence="10" id="KW-0067">ATP-binding</keyword>
<dbReference type="InterPro" id="IPR036890">
    <property type="entry name" value="HATPase_C_sf"/>
</dbReference>
<organism evidence="20 21">
    <name type="scientific">Brochothrix thermosphacta</name>
    <name type="common">Microbacterium thermosphactum</name>
    <dbReference type="NCBI Taxonomy" id="2756"/>
    <lineage>
        <taxon>Bacteria</taxon>
        <taxon>Bacillati</taxon>
        <taxon>Bacillota</taxon>
        <taxon>Bacilli</taxon>
        <taxon>Bacillales</taxon>
        <taxon>Listeriaceae</taxon>
        <taxon>Brochothrix</taxon>
    </lineage>
</organism>
<dbReference type="InterPro" id="IPR050398">
    <property type="entry name" value="HssS/ArlS-like"/>
</dbReference>
<dbReference type="Gene3D" id="1.10.287.130">
    <property type="match status" value="1"/>
</dbReference>
<dbReference type="Pfam" id="PF00512">
    <property type="entry name" value="HisKA"/>
    <property type="match status" value="1"/>
</dbReference>
<reference evidence="20 21" key="1">
    <citation type="submission" date="2017-09" db="EMBL/GenBank/DDBJ databases">
        <title>Complete Genome Sequences of Two Strains of the Meat Spoilage Bacterium Brochothrix thermosphacta Isolated from Ground Chicken.</title>
        <authorList>
            <person name="Paoli G.C."/>
            <person name="Wijey C."/>
            <person name="Chen C.-Y."/>
            <person name="Nguyen L."/>
            <person name="Yan X."/>
            <person name="Irwin P.L."/>
        </authorList>
    </citation>
    <scope>NUCLEOTIDE SEQUENCE [LARGE SCALE GENOMIC DNA]</scope>
    <source>
        <strain evidence="20 21">BI</strain>
    </source>
</reference>
<evidence type="ECO:0000313" key="20">
    <source>
        <dbReference type="EMBL" id="ATF26492.1"/>
    </source>
</evidence>
<comment type="subcellular location">
    <subcellularLocation>
        <location evidence="2">Cell membrane</location>
        <topology evidence="2">Multi-pass membrane protein</topology>
    </subcellularLocation>
</comment>
<dbReference type="EMBL" id="CP023483">
    <property type="protein sequence ID" value="ATF26492.1"/>
    <property type="molecule type" value="Genomic_DNA"/>
</dbReference>
<keyword evidence="11 17" id="KW-1133">Transmembrane helix</keyword>
<gene>
    <name evidence="20" type="ORF">CNY62_08890</name>
</gene>
<evidence type="ECO:0000256" key="5">
    <source>
        <dbReference type="ARBA" id="ARBA00022553"/>
    </source>
</evidence>
<dbReference type="Gene3D" id="3.30.565.10">
    <property type="entry name" value="Histidine kinase-like ATPase, C-terminal domain"/>
    <property type="match status" value="1"/>
</dbReference>
<keyword evidence="12" id="KW-0902">Two-component regulatory system</keyword>
<evidence type="ECO:0000256" key="3">
    <source>
        <dbReference type="ARBA" id="ARBA00012438"/>
    </source>
</evidence>
<comment type="function">
    <text evidence="15">Member of the two-component regulatory system HssS/HssR involved in intracellular heme homeostasis and tempering of staphylococcal virulence. HssS functions as a heme sensor histidine kinase which is autophosphorylated at a histidine residue and transfers its phosphate group to an aspartate residue of HssR. HssR/HssS activates the expression of hrtAB, an efflux pump, in response to extracellular heme, hemin, hemoglobin or blood.</text>
</comment>
<dbReference type="EC" id="2.7.13.3" evidence="3"/>
<keyword evidence="6" id="KW-0808">Transferase</keyword>
<feature type="domain" description="Histidine kinase" evidence="18">
    <location>
        <begin position="241"/>
        <end position="455"/>
    </location>
</feature>
<evidence type="ECO:0000256" key="4">
    <source>
        <dbReference type="ARBA" id="ARBA00022475"/>
    </source>
</evidence>
<proteinExistence type="predicted"/>
<evidence type="ECO:0000256" key="12">
    <source>
        <dbReference type="ARBA" id="ARBA00023012"/>
    </source>
</evidence>
<evidence type="ECO:0000256" key="15">
    <source>
        <dbReference type="ARBA" id="ARBA00037219"/>
    </source>
</evidence>
<dbReference type="STRING" id="2756.BFR44_08410"/>
<evidence type="ECO:0000256" key="7">
    <source>
        <dbReference type="ARBA" id="ARBA00022692"/>
    </source>
</evidence>
<dbReference type="InterPro" id="IPR005467">
    <property type="entry name" value="His_kinase_dom"/>
</dbReference>
<keyword evidence="7 17" id="KW-0812">Transmembrane</keyword>
<dbReference type="InterPro" id="IPR003660">
    <property type="entry name" value="HAMP_dom"/>
</dbReference>
<evidence type="ECO:0000256" key="16">
    <source>
        <dbReference type="ARBA" id="ARBA00040841"/>
    </source>
</evidence>
<keyword evidence="4" id="KW-1003">Cell membrane</keyword>
<dbReference type="Pfam" id="PF02518">
    <property type="entry name" value="HATPase_c"/>
    <property type="match status" value="1"/>
</dbReference>
<keyword evidence="21" id="KW-1185">Reference proteome</keyword>
<evidence type="ECO:0000256" key="2">
    <source>
        <dbReference type="ARBA" id="ARBA00004651"/>
    </source>
</evidence>
<keyword evidence="14 17" id="KW-0472">Membrane</keyword>
<dbReference type="SMART" id="SM00387">
    <property type="entry name" value="HATPase_c"/>
    <property type="match status" value="1"/>
</dbReference>
<dbReference type="Proteomes" id="UP000243591">
    <property type="component" value="Chromosome"/>
</dbReference>
<feature type="transmembrane region" description="Helical" evidence="17">
    <location>
        <begin position="159"/>
        <end position="184"/>
    </location>
</feature>
<accession>A0A1D2LEY7</accession>
<feature type="transmembrane region" description="Helical" evidence="17">
    <location>
        <begin position="7"/>
        <end position="31"/>
    </location>
</feature>
<dbReference type="PANTHER" id="PTHR45528">
    <property type="entry name" value="SENSOR HISTIDINE KINASE CPXA"/>
    <property type="match status" value="1"/>
</dbReference>
<evidence type="ECO:0000259" key="18">
    <source>
        <dbReference type="PROSITE" id="PS50109"/>
    </source>
</evidence>